<comment type="subunit">
    <text evidence="13">Acetyl-CoA carboxylase is a heterohexamer composed of biotin carboxyl carrier protein (AccB), biotin carboxylase (AccC) and two subunits each of ACCase subunit alpha (AccA) and ACCase subunit beta (AccD).</text>
</comment>
<evidence type="ECO:0000256" key="5">
    <source>
        <dbReference type="ARBA" id="ARBA00022741"/>
    </source>
</evidence>
<comment type="cofactor">
    <cofactor evidence="13">
        <name>Zn(2+)</name>
        <dbReference type="ChEBI" id="CHEBI:29105"/>
    </cofactor>
    <text evidence="13">Binds 1 zinc ion per subunit.</text>
</comment>
<evidence type="ECO:0000256" key="10">
    <source>
        <dbReference type="ARBA" id="ARBA00023098"/>
    </source>
</evidence>
<evidence type="ECO:0000256" key="2">
    <source>
        <dbReference type="ARBA" id="ARBA00022516"/>
    </source>
</evidence>
<keyword evidence="10 13" id="KW-0443">Lipid metabolism</keyword>
<evidence type="ECO:0000313" key="14">
    <source>
        <dbReference type="EMBL" id="AJI25447.1"/>
    </source>
</evidence>
<dbReference type="GO" id="GO:0005524">
    <property type="term" value="F:ATP binding"/>
    <property type="evidence" value="ECO:0007669"/>
    <property type="project" value="UniProtKB-KW"/>
</dbReference>
<dbReference type="InterPro" id="IPR029045">
    <property type="entry name" value="ClpP/crotonase-like_dom_sf"/>
</dbReference>
<dbReference type="UniPathway" id="UPA00655">
    <property type="reaction ID" value="UER00711"/>
</dbReference>
<dbReference type="InterPro" id="IPR034733">
    <property type="entry name" value="AcCoA_carboxyl_beta"/>
</dbReference>
<comment type="similarity">
    <text evidence="13">Belongs to the AccD/PCCB family.</text>
</comment>
<keyword evidence="6 13" id="KW-0863">Zinc-finger</keyword>
<name>A0A0B6AWI5_PRIM2</name>
<feature type="binding site" evidence="13">
    <location>
        <position position="57"/>
    </location>
    <ligand>
        <name>Zn(2+)</name>
        <dbReference type="ChEBI" id="CHEBI:29105"/>
    </ligand>
</feature>
<dbReference type="HOGENOM" id="CLU_015486_1_1_9"/>
<dbReference type="EC" id="2.1.3.15" evidence="13"/>
<dbReference type="InterPro" id="IPR000438">
    <property type="entry name" value="Acetyl_CoA_COase_Trfase_b_su"/>
</dbReference>
<dbReference type="HAMAP" id="MF_01395">
    <property type="entry name" value="AcetylCoA_CT_beta"/>
    <property type="match status" value="1"/>
</dbReference>
<evidence type="ECO:0000256" key="9">
    <source>
        <dbReference type="ARBA" id="ARBA00022840"/>
    </source>
</evidence>
<evidence type="ECO:0000256" key="12">
    <source>
        <dbReference type="ARBA" id="ARBA00025280"/>
    </source>
</evidence>
<keyword evidence="8 13" id="KW-0862">Zinc</keyword>
<dbReference type="Pfam" id="PF17848">
    <property type="entry name" value="Zn_ribbon_ACC"/>
    <property type="match status" value="1"/>
</dbReference>
<proteinExistence type="inferred from homology"/>
<gene>
    <name evidence="13 14" type="primary">accD</name>
    <name evidence="14" type="ORF">BG04_1767</name>
</gene>
<feature type="binding site" evidence="13">
    <location>
        <position position="41"/>
    </location>
    <ligand>
        <name>Zn(2+)</name>
        <dbReference type="ChEBI" id="CHEBI:29105"/>
    </ligand>
</feature>
<dbReference type="GeneID" id="93645233"/>
<dbReference type="InterPro" id="IPR011762">
    <property type="entry name" value="COA_CT_N"/>
</dbReference>
<keyword evidence="7 13" id="KW-0276">Fatty acid metabolism</keyword>
<dbReference type="EMBL" id="CP009920">
    <property type="protein sequence ID" value="AJI25447.1"/>
    <property type="molecule type" value="Genomic_DNA"/>
</dbReference>
<comment type="catalytic activity">
    <reaction evidence="13">
        <text>N(6)-carboxybiotinyl-L-lysyl-[protein] + acetyl-CoA = N(6)-biotinyl-L-lysyl-[protein] + malonyl-CoA</text>
        <dbReference type="Rhea" id="RHEA:54728"/>
        <dbReference type="Rhea" id="RHEA-COMP:10505"/>
        <dbReference type="Rhea" id="RHEA-COMP:10506"/>
        <dbReference type="ChEBI" id="CHEBI:57288"/>
        <dbReference type="ChEBI" id="CHEBI:57384"/>
        <dbReference type="ChEBI" id="CHEBI:83144"/>
        <dbReference type="ChEBI" id="CHEBI:83145"/>
        <dbReference type="EC" id="2.1.3.15"/>
    </reaction>
</comment>
<dbReference type="PRINTS" id="PR01070">
    <property type="entry name" value="ACCCTRFRASEB"/>
</dbReference>
<dbReference type="GO" id="GO:0016743">
    <property type="term" value="F:carboxyl- or carbamoyltransferase activity"/>
    <property type="evidence" value="ECO:0007669"/>
    <property type="project" value="UniProtKB-UniRule"/>
</dbReference>
<keyword evidence="2 13" id="KW-0444">Lipid biosynthesis</keyword>
<keyword evidence="14" id="KW-0436">Ligase</keyword>
<dbReference type="PANTHER" id="PTHR42995:SF5">
    <property type="entry name" value="ACETYL-COENZYME A CARBOXYLASE CARBOXYL TRANSFERASE SUBUNIT BETA, CHLOROPLASTIC"/>
    <property type="match status" value="1"/>
</dbReference>
<comment type="subcellular location">
    <subcellularLocation>
        <location evidence="1 13">Cytoplasm</location>
    </subcellularLocation>
</comment>
<keyword evidence="9 13" id="KW-0067">ATP-binding</keyword>
<dbReference type="RefSeq" id="WP_013059451.1">
    <property type="nucleotide sequence ID" value="NZ_BCVB01000008.1"/>
</dbReference>
<dbReference type="GO" id="GO:0006633">
    <property type="term" value="P:fatty acid biosynthetic process"/>
    <property type="evidence" value="ECO:0007669"/>
    <property type="project" value="UniProtKB-KW"/>
</dbReference>
<dbReference type="SUPFAM" id="SSF52096">
    <property type="entry name" value="ClpP/crotonase"/>
    <property type="match status" value="1"/>
</dbReference>
<evidence type="ECO:0000256" key="1">
    <source>
        <dbReference type="ARBA" id="ARBA00004496"/>
    </source>
</evidence>
<evidence type="ECO:0000256" key="11">
    <source>
        <dbReference type="ARBA" id="ARBA00023160"/>
    </source>
</evidence>
<evidence type="ECO:0000313" key="15">
    <source>
        <dbReference type="Proteomes" id="UP000031829"/>
    </source>
</evidence>
<protein>
    <recommendedName>
        <fullName evidence="13">Acetyl-coenzyme A carboxylase carboxyl transferase subunit beta</fullName>
        <shortName evidence="13">ACCase subunit beta</shortName>
        <shortName evidence="13">Acetyl-CoA carboxylase carboxyltransferase subunit beta</shortName>
        <ecNumber evidence="13">2.1.3.15</ecNumber>
    </recommendedName>
</protein>
<dbReference type="GO" id="GO:0009317">
    <property type="term" value="C:acetyl-CoA carboxylase complex"/>
    <property type="evidence" value="ECO:0007669"/>
    <property type="project" value="InterPro"/>
</dbReference>
<dbReference type="GO" id="GO:0003989">
    <property type="term" value="F:acetyl-CoA carboxylase activity"/>
    <property type="evidence" value="ECO:0007669"/>
    <property type="project" value="InterPro"/>
</dbReference>
<dbReference type="PROSITE" id="PS50980">
    <property type="entry name" value="COA_CT_NTER"/>
    <property type="match status" value="1"/>
</dbReference>
<feature type="zinc finger region" description="C4-type" evidence="13">
    <location>
        <begin position="38"/>
        <end position="60"/>
    </location>
</feature>
<feature type="binding site" evidence="13">
    <location>
        <position position="38"/>
    </location>
    <ligand>
        <name>Zn(2+)</name>
        <dbReference type="ChEBI" id="CHEBI:29105"/>
    </ligand>
</feature>
<evidence type="ECO:0000256" key="6">
    <source>
        <dbReference type="ARBA" id="ARBA00022771"/>
    </source>
</evidence>
<evidence type="ECO:0000256" key="7">
    <source>
        <dbReference type="ARBA" id="ARBA00022832"/>
    </source>
</evidence>
<keyword evidence="13" id="KW-0963">Cytoplasm</keyword>
<dbReference type="GO" id="GO:2001295">
    <property type="term" value="P:malonyl-CoA biosynthetic process"/>
    <property type="evidence" value="ECO:0007669"/>
    <property type="project" value="UniProtKB-UniRule"/>
</dbReference>
<dbReference type="Gene3D" id="3.90.226.10">
    <property type="entry name" value="2-enoyl-CoA Hydratase, Chain A, domain 1"/>
    <property type="match status" value="1"/>
</dbReference>
<dbReference type="Pfam" id="PF01039">
    <property type="entry name" value="Carboxyl_trans"/>
    <property type="match status" value="1"/>
</dbReference>
<dbReference type="NCBIfam" id="TIGR00515">
    <property type="entry name" value="accD"/>
    <property type="match status" value="1"/>
</dbReference>
<keyword evidence="4 13" id="KW-0479">Metal-binding</keyword>
<feature type="binding site" evidence="13">
    <location>
        <position position="60"/>
    </location>
    <ligand>
        <name>Zn(2+)</name>
        <dbReference type="ChEBI" id="CHEBI:29105"/>
    </ligand>
</feature>
<dbReference type="KEGG" id="bmeg:BG04_1767"/>
<dbReference type="GO" id="GO:0008270">
    <property type="term" value="F:zinc ion binding"/>
    <property type="evidence" value="ECO:0007669"/>
    <property type="project" value="UniProtKB-UniRule"/>
</dbReference>
<keyword evidence="5 13" id="KW-0547">Nucleotide-binding</keyword>
<dbReference type="AlphaFoldDB" id="A0A0B6AWI5"/>
<evidence type="ECO:0000256" key="8">
    <source>
        <dbReference type="ARBA" id="ARBA00022833"/>
    </source>
</evidence>
<organism evidence="14 15">
    <name type="scientific">Priestia megaterium (strain ATCC 14581 / DSM 32 / CCUG 1817 / JCM 2506 / NBRC 15308 / NCIMB 9376 / NCTC 10342 / NRRL B-14308 / VKM B-512 / Ford 19)</name>
    <name type="common">Bacillus megaterium</name>
    <dbReference type="NCBI Taxonomy" id="1348623"/>
    <lineage>
        <taxon>Bacteria</taxon>
        <taxon>Bacillati</taxon>
        <taxon>Bacillota</taxon>
        <taxon>Bacilli</taxon>
        <taxon>Bacillales</taxon>
        <taxon>Bacillaceae</taxon>
        <taxon>Priestia</taxon>
    </lineage>
</organism>
<dbReference type="InterPro" id="IPR041010">
    <property type="entry name" value="Znf-ACC"/>
</dbReference>
<evidence type="ECO:0000256" key="13">
    <source>
        <dbReference type="HAMAP-Rule" id="MF_01395"/>
    </source>
</evidence>
<reference evidence="14 15" key="1">
    <citation type="journal article" date="2015" name="Genome Announc.">
        <title>Complete genome sequences for 35 biothreat assay-relevant bacillus species.</title>
        <authorList>
            <person name="Johnson S.L."/>
            <person name="Daligault H.E."/>
            <person name="Davenport K.W."/>
            <person name="Jaissle J."/>
            <person name="Frey K.G."/>
            <person name="Ladner J.T."/>
            <person name="Broomall S.M."/>
            <person name="Bishop-Lilly K.A."/>
            <person name="Bruce D.C."/>
            <person name="Gibbons H.S."/>
            <person name="Coyne S.R."/>
            <person name="Lo C.C."/>
            <person name="Meincke L."/>
            <person name="Munk A.C."/>
            <person name="Koroleva G.I."/>
            <person name="Rosenzweig C.N."/>
            <person name="Palacios G.F."/>
            <person name="Redden C.L."/>
            <person name="Minogue T.D."/>
            <person name="Chain P.S."/>
        </authorList>
    </citation>
    <scope>NUCLEOTIDE SEQUENCE [LARGE SCALE GENOMIC DNA]</scope>
    <source>
        <strain evidence="15">ATCC 14581 / DSM 32 / JCM 2506 / NBRC 15308 / NCIMB 9376 / NCTC 10342 / NRRL B-14308 / VKM B-512</strain>
    </source>
</reference>
<accession>A0A0B6AWI5</accession>
<dbReference type="Proteomes" id="UP000031829">
    <property type="component" value="Chromosome"/>
</dbReference>
<keyword evidence="11 13" id="KW-0275">Fatty acid biosynthesis</keyword>
<dbReference type="PANTHER" id="PTHR42995">
    <property type="entry name" value="ACETYL-COENZYME A CARBOXYLASE CARBOXYL TRANSFERASE SUBUNIT BETA, CHLOROPLASTIC"/>
    <property type="match status" value="1"/>
</dbReference>
<evidence type="ECO:0000256" key="3">
    <source>
        <dbReference type="ARBA" id="ARBA00022679"/>
    </source>
</evidence>
<keyword evidence="3 13" id="KW-0808">Transferase</keyword>
<comment type="function">
    <text evidence="12 13">Component of the acetyl coenzyme A carboxylase (ACC) complex. Biotin carboxylase (BC) catalyzes the carboxylation of biotin on its carrier protein (BCCP) and then the CO(2) group is transferred by the transcarboxylase to acetyl-CoA to form malonyl-CoA.</text>
</comment>
<evidence type="ECO:0000256" key="4">
    <source>
        <dbReference type="ARBA" id="ARBA00022723"/>
    </source>
</evidence>
<comment type="pathway">
    <text evidence="13">Lipid metabolism; malonyl-CoA biosynthesis; malonyl-CoA from acetyl-CoA: step 1/1.</text>
</comment>
<sequence>MLRDLFTKNTKTPKKRKYATIPSEHMRQDVPEGIMTKCKKCKKIMYTKELNKNLKVCLNCGYHHQMTAPERIESLIDSGTFVEYDKDMTSENPLGFPDYLEKLEKDREKTNLSEAIVTGEGDIEGIKVVVAVMDSHFRMGSMGSVVGEKITRAIEKAKEMHVPFLIFTASGGARMQEGVLSLMQMAKTSAALKMFSDEGGLIISIMTHPTTGGVSASFASLGDYNLAEPGALIGFAGRRIIEQTIREELPEDFQTSEFLLKHGQLDGVIDRHDLKETLTTILDIHVAGGDIEW</sequence>